<feature type="region of interest" description="Disordered" evidence="1">
    <location>
        <begin position="17"/>
        <end position="43"/>
    </location>
</feature>
<organism evidence="2 3">
    <name type="scientific">Streptomyces clavuligerus</name>
    <dbReference type="NCBI Taxonomy" id="1901"/>
    <lineage>
        <taxon>Bacteria</taxon>
        <taxon>Bacillati</taxon>
        <taxon>Actinomycetota</taxon>
        <taxon>Actinomycetes</taxon>
        <taxon>Kitasatosporales</taxon>
        <taxon>Streptomycetaceae</taxon>
        <taxon>Streptomyces</taxon>
    </lineage>
</organism>
<keyword evidence="3" id="KW-1185">Reference proteome</keyword>
<reference evidence="2 3" key="1">
    <citation type="journal article" date="2010" name="Genome Biol. Evol.">
        <title>The sequence of a 1.8-mb bacterial linear plasmid reveals a rich evolutionary reservoir of secondary metabolic pathways.</title>
        <authorList>
            <person name="Medema M.H."/>
            <person name="Trefzer A."/>
            <person name="Kovalchuk A."/>
            <person name="van den Berg M."/>
            <person name="Mueller U."/>
            <person name="Heijne W."/>
            <person name="Wu L."/>
            <person name="Alam M.T."/>
            <person name="Ronning C.M."/>
            <person name="Nierman W.C."/>
            <person name="Bovenberg R.A.L."/>
            <person name="Breitling R."/>
            <person name="Takano E."/>
        </authorList>
    </citation>
    <scope>NUCLEOTIDE SEQUENCE [LARGE SCALE GENOMIC DNA]</scope>
    <source>
        <strain evidence="3">ATCC 27064 / DSM 738 / JCM 4710 / NBRC 13307 / NCIMB 12785 / NRRL 3585 / VKM Ac-602</strain>
    </source>
</reference>
<accession>B5GZ71</accession>
<sequence length="43" mass="4794">MDQHSTLDPIWDAVPRLRTRPDDHSSRLREDRAEVVAAPAAAA</sequence>
<dbReference type="AlphaFoldDB" id="B5GZ71"/>
<name>B5GZ71_STRCL</name>
<evidence type="ECO:0000313" key="3">
    <source>
        <dbReference type="Proteomes" id="UP000002357"/>
    </source>
</evidence>
<evidence type="ECO:0000313" key="2">
    <source>
        <dbReference type="EMBL" id="EFG06587.1"/>
    </source>
</evidence>
<dbReference type="EMBL" id="CM000913">
    <property type="protein sequence ID" value="EFG06587.1"/>
    <property type="molecule type" value="Genomic_DNA"/>
</dbReference>
<dbReference type="GeneID" id="93734838"/>
<feature type="compositionally biased region" description="Basic and acidic residues" evidence="1">
    <location>
        <begin position="19"/>
        <end position="34"/>
    </location>
</feature>
<evidence type="ECO:0000256" key="1">
    <source>
        <dbReference type="SAM" id="MobiDB-lite"/>
    </source>
</evidence>
<dbReference type="RefSeq" id="WP_003957236.1">
    <property type="nucleotide sequence ID" value="NZ_CM000913.1"/>
</dbReference>
<gene>
    <name evidence="2" type="ORF">SCLAV_1512</name>
</gene>
<protein>
    <submittedName>
        <fullName evidence="2">Uncharacterized protein</fullName>
    </submittedName>
</protein>
<dbReference type="Proteomes" id="UP000002357">
    <property type="component" value="Chromosome"/>
</dbReference>
<proteinExistence type="predicted"/>